<keyword evidence="2" id="KW-1185">Reference proteome</keyword>
<protein>
    <submittedName>
        <fullName evidence="1">Uncharacterized protein</fullName>
    </submittedName>
</protein>
<dbReference type="KEGG" id="vg:35381993"/>
<gene>
    <name evidence="1" type="ORF">ORPV_228</name>
</gene>
<sequence length="276" mass="31854">MELPESLLSLNPINSIINNNANMVCNIDDAYHMISEALVPILIAVLRENNFNEYCFSQTIYLNARDNGDIELKESTDNIKLLCDNNTNRFILYFIDVTIESRRVRHSNALLIDSLYGTIEYFEPNGSVFDIYSNISTYLQNVFLGILPEYKFLSTSDFCPRIGVQAKSQLAICGAFSLLFLLMRVLNEDVTSGELLGILIDLSNAQLKDLMLKFICYINLISNRYNTIRLEEYYETFQTLKKFIDFDPELNQLVENLYHDLDLNGLYAIFEDYNLL</sequence>
<reference evidence="1" key="1">
    <citation type="submission" date="2017-08" db="EMBL/GenBank/DDBJ databases">
        <authorList>
            <consortium name="Urmite Genomes"/>
        </authorList>
    </citation>
    <scope>NUCLEOTIDE SEQUENCE [LARGE SCALE GENOMIC DNA]</scope>
    <source>
        <strain evidence="1">IHUMI-LCC2</strain>
    </source>
</reference>
<dbReference type="RefSeq" id="YP_009448434.1">
    <property type="nucleotide sequence ID" value="NC_036594.1"/>
</dbReference>
<evidence type="ECO:0000313" key="2">
    <source>
        <dbReference type="Proteomes" id="UP000236316"/>
    </source>
</evidence>
<dbReference type="EMBL" id="LT906555">
    <property type="protein sequence ID" value="SNW62132.1"/>
    <property type="molecule type" value="Genomic_DNA"/>
</dbReference>
<evidence type="ECO:0000313" key="1">
    <source>
        <dbReference type="EMBL" id="SNW62132.1"/>
    </source>
</evidence>
<proteinExistence type="predicted"/>
<dbReference type="Proteomes" id="UP000236316">
    <property type="component" value="Segment"/>
</dbReference>
<name>A0A2I2L3L6_9VIRU</name>
<dbReference type="GeneID" id="35381993"/>
<accession>A0A2I2L3L6</accession>
<organism evidence="1">
    <name type="scientific">Orpheovirus IHUMI-LCC2</name>
    <dbReference type="NCBI Taxonomy" id="2023057"/>
    <lineage>
        <taxon>Viruses</taxon>
        <taxon>Varidnaviria</taxon>
        <taxon>Bamfordvirae</taxon>
        <taxon>Nucleocytoviricota</taxon>
        <taxon>Megaviricetes</taxon>
        <taxon>Pimascovirales</taxon>
        <taxon>Ocovirineae</taxon>
        <taxon>Orpheoviridae</taxon>
        <taxon>Alphaorpheovirus</taxon>
        <taxon>Alphaorpheovirus massiliense</taxon>
    </lineage>
</organism>